<dbReference type="InterPro" id="IPR002502">
    <property type="entry name" value="Amidase_domain"/>
</dbReference>
<dbReference type="InterPro" id="IPR036505">
    <property type="entry name" value="Amidase/PGRP_sf"/>
</dbReference>
<feature type="chain" id="PRO_5046774811" description="N-acetylmuramoyl-L-alanine amidase" evidence="3">
    <location>
        <begin position="30"/>
        <end position="595"/>
    </location>
</feature>
<dbReference type="SUPFAM" id="SSF55846">
    <property type="entry name" value="N-acetylmuramoyl-L-alanine amidase-like"/>
    <property type="match status" value="1"/>
</dbReference>
<evidence type="ECO:0000259" key="5">
    <source>
        <dbReference type="SMART" id="SM00701"/>
    </source>
</evidence>
<gene>
    <name evidence="6" type="ORF">ADK38_01685</name>
</gene>
<feature type="domain" description="Peptidoglycan recognition protein family" evidence="5">
    <location>
        <begin position="400"/>
        <end position="548"/>
    </location>
</feature>
<proteinExistence type="inferred from homology"/>
<reference evidence="6 7" key="1">
    <citation type="submission" date="2015-07" db="EMBL/GenBank/DDBJ databases">
        <authorList>
            <person name="Ju K.-S."/>
            <person name="Doroghazi J.R."/>
            <person name="Metcalf W.W."/>
        </authorList>
    </citation>
    <scope>NUCLEOTIDE SEQUENCE [LARGE SCALE GENOMIC DNA]</scope>
    <source>
        <strain evidence="6 7">NRRL B-3589</strain>
    </source>
</reference>
<organism evidence="6 7">
    <name type="scientific">Streptomyces varsoviensis</name>
    <dbReference type="NCBI Taxonomy" id="67373"/>
    <lineage>
        <taxon>Bacteria</taxon>
        <taxon>Bacillati</taxon>
        <taxon>Actinomycetota</taxon>
        <taxon>Actinomycetes</taxon>
        <taxon>Kitasatosporales</taxon>
        <taxon>Streptomycetaceae</taxon>
        <taxon>Streptomyces</taxon>
    </lineage>
</organism>
<dbReference type="EMBL" id="LGUT01000127">
    <property type="protein sequence ID" value="KOG91705.1"/>
    <property type="molecule type" value="Genomic_DNA"/>
</dbReference>
<feature type="compositionally biased region" description="Basic and acidic residues" evidence="2">
    <location>
        <begin position="349"/>
        <end position="375"/>
    </location>
</feature>
<dbReference type="Pfam" id="PF01510">
    <property type="entry name" value="Amidase_2"/>
    <property type="match status" value="1"/>
</dbReference>
<dbReference type="InterPro" id="IPR015510">
    <property type="entry name" value="PGRP"/>
</dbReference>
<dbReference type="InterPro" id="IPR006619">
    <property type="entry name" value="PGRP_domain_met/bac"/>
</dbReference>
<sequence>MRPLLASSTAVVCATVLALPLSAPSGAAAARSGVATANAAGVSAPAPAAGVPGTTRSLPLVPLGTAADRAQGTVEQGLTARRVRPFALLGVVWKDASAELHGRVQVRTRAVRTHAWSRWQDVQNHDDDRPDAGSPEARGRRVQGATAPLWVGDSDGVQVRVRGAKTTGRHGAPAHGKGRRGGASHAALPPGLRVELVDPGADPSPAQRAAHPVPTGEYAASSTVNTQFAPLGATEIGALGKAESEADAAAVEGIGGQVFGEGPFDDGPFDEGDFGDDGTGDRPGHFDGHSDGRAPDDRAPGDGTRHDGPGPDGTHHESPSPDGTHKDGPNPDGTSQDGTHQETANPDGTKPDGTKPDGTKPDGPRQDGTKPDGTRPEATATPEEDGPRAAEKRRRIGPRPRIVTRSGWGANERLRERRFRYTRTVKAAFVHHSATGNNYRCSQAPRVIRGIYRYHVKSSGWRDIGYNFLIDKCGTIYEGRAGGVAKPVMGAHTLGFNSNSMGIAVLGSFAHANPPAAAVKAVARLTAWKLGLYGANPRGTTRLVSGGGNRFKKGARVKLHVISGHRDGFATECPGTKLYRKLGKARAVSARLQGR</sequence>
<comment type="caution">
    <text evidence="6">The sequence shown here is derived from an EMBL/GenBank/DDBJ whole genome shotgun (WGS) entry which is preliminary data.</text>
</comment>
<accession>A0ABR5JE39</accession>
<feature type="compositionally biased region" description="Acidic residues" evidence="2">
    <location>
        <begin position="263"/>
        <end position="278"/>
    </location>
</feature>
<evidence type="ECO:0000259" key="4">
    <source>
        <dbReference type="SMART" id="SM00644"/>
    </source>
</evidence>
<feature type="compositionally biased region" description="Basic and acidic residues" evidence="2">
    <location>
        <begin position="279"/>
        <end position="329"/>
    </location>
</feature>
<keyword evidence="7" id="KW-1185">Reference proteome</keyword>
<dbReference type="Gene3D" id="3.40.80.10">
    <property type="entry name" value="Peptidoglycan recognition protein-like"/>
    <property type="match status" value="1"/>
</dbReference>
<dbReference type="PANTHER" id="PTHR11022">
    <property type="entry name" value="PEPTIDOGLYCAN RECOGNITION PROTEIN"/>
    <property type="match status" value="1"/>
</dbReference>
<dbReference type="RefSeq" id="WP_030890969.1">
    <property type="nucleotide sequence ID" value="NZ_JBIRHZ010000011.1"/>
</dbReference>
<name>A0ABR5JE39_9ACTN</name>
<evidence type="ECO:0000256" key="3">
    <source>
        <dbReference type="SAM" id="SignalP"/>
    </source>
</evidence>
<dbReference type="Proteomes" id="UP000037020">
    <property type="component" value="Unassembled WGS sequence"/>
</dbReference>
<evidence type="ECO:0000256" key="1">
    <source>
        <dbReference type="ARBA" id="ARBA00007553"/>
    </source>
</evidence>
<dbReference type="SMART" id="SM00701">
    <property type="entry name" value="PGRP"/>
    <property type="match status" value="1"/>
</dbReference>
<evidence type="ECO:0000313" key="7">
    <source>
        <dbReference type="Proteomes" id="UP000037020"/>
    </source>
</evidence>
<feature type="region of interest" description="Disordered" evidence="2">
    <location>
        <begin position="256"/>
        <end position="404"/>
    </location>
</feature>
<comment type="similarity">
    <text evidence="1">Belongs to the N-acetylmuramoyl-L-alanine amidase 2 family.</text>
</comment>
<evidence type="ECO:0000313" key="6">
    <source>
        <dbReference type="EMBL" id="KOG91705.1"/>
    </source>
</evidence>
<feature type="signal peptide" evidence="3">
    <location>
        <begin position="1"/>
        <end position="29"/>
    </location>
</feature>
<evidence type="ECO:0008006" key="8">
    <source>
        <dbReference type="Google" id="ProtNLM"/>
    </source>
</evidence>
<feature type="domain" description="N-acetylmuramoyl-L-alanine amidase" evidence="4">
    <location>
        <begin position="414"/>
        <end position="575"/>
    </location>
</feature>
<dbReference type="CDD" id="cd06583">
    <property type="entry name" value="PGRP"/>
    <property type="match status" value="1"/>
</dbReference>
<keyword evidence="3" id="KW-0732">Signal</keyword>
<dbReference type="PANTHER" id="PTHR11022:SF41">
    <property type="entry name" value="PEPTIDOGLYCAN-RECOGNITION PROTEIN LC-RELATED"/>
    <property type="match status" value="1"/>
</dbReference>
<protein>
    <recommendedName>
        <fullName evidence="8">N-acetylmuramoyl-L-alanine amidase</fullName>
    </recommendedName>
</protein>
<feature type="compositionally biased region" description="Polar residues" evidence="2">
    <location>
        <begin position="332"/>
        <end position="346"/>
    </location>
</feature>
<dbReference type="SMART" id="SM00644">
    <property type="entry name" value="Ami_2"/>
    <property type="match status" value="1"/>
</dbReference>
<feature type="region of interest" description="Disordered" evidence="2">
    <location>
        <begin position="121"/>
        <end position="143"/>
    </location>
</feature>
<feature type="region of interest" description="Disordered" evidence="2">
    <location>
        <begin position="165"/>
        <end position="187"/>
    </location>
</feature>
<evidence type="ECO:0000256" key="2">
    <source>
        <dbReference type="SAM" id="MobiDB-lite"/>
    </source>
</evidence>